<reference evidence="2" key="1">
    <citation type="submission" date="2014-09" db="EMBL/GenBank/DDBJ databases">
        <authorList>
            <person name="Magalhaes I.L.F."/>
            <person name="Oliveira U."/>
            <person name="Santos F.R."/>
            <person name="Vidigal T.H.D.A."/>
            <person name="Brescovit A.D."/>
            <person name="Santos A.J."/>
        </authorList>
    </citation>
    <scope>NUCLEOTIDE SEQUENCE</scope>
    <source>
        <tissue evidence="2">Shoot tissue taken approximately 20 cm above the soil surface</tissue>
    </source>
</reference>
<keyword evidence="1" id="KW-0472">Membrane</keyword>
<organism evidence="2">
    <name type="scientific">Arundo donax</name>
    <name type="common">Giant reed</name>
    <name type="synonym">Donax arundinaceus</name>
    <dbReference type="NCBI Taxonomy" id="35708"/>
    <lineage>
        <taxon>Eukaryota</taxon>
        <taxon>Viridiplantae</taxon>
        <taxon>Streptophyta</taxon>
        <taxon>Embryophyta</taxon>
        <taxon>Tracheophyta</taxon>
        <taxon>Spermatophyta</taxon>
        <taxon>Magnoliopsida</taxon>
        <taxon>Liliopsida</taxon>
        <taxon>Poales</taxon>
        <taxon>Poaceae</taxon>
        <taxon>PACMAD clade</taxon>
        <taxon>Arundinoideae</taxon>
        <taxon>Arundineae</taxon>
        <taxon>Arundo</taxon>
    </lineage>
</organism>
<keyword evidence="1" id="KW-1133">Transmembrane helix</keyword>
<feature type="transmembrane region" description="Helical" evidence="1">
    <location>
        <begin position="32"/>
        <end position="52"/>
    </location>
</feature>
<sequence>MSSQNEISSIRVVETLISQIEHNAPFFLMRNISAFVKCCGGIYWILILYRVCAPEVTR</sequence>
<dbReference type="EMBL" id="GBRH01235932">
    <property type="protein sequence ID" value="JAD61963.1"/>
    <property type="molecule type" value="Transcribed_RNA"/>
</dbReference>
<proteinExistence type="predicted"/>
<dbReference type="AlphaFoldDB" id="A0A0A9BIH7"/>
<name>A0A0A9BIH7_ARUDO</name>
<accession>A0A0A9BIH7</accession>
<protein>
    <submittedName>
        <fullName evidence="2">Uncharacterized protein</fullName>
    </submittedName>
</protein>
<keyword evidence="1" id="KW-0812">Transmembrane</keyword>
<evidence type="ECO:0000313" key="2">
    <source>
        <dbReference type="EMBL" id="JAD61963.1"/>
    </source>
</evidence>
<evidence type="ECO:0000256" key="1">
    <source>
        <dbReference type="SAM" id="Phobius"/>
    </source>
</evidence>
<reference evidence="2" key="2">
    <citation type="journal article" date="2015" name="Data Brief">
        <title>Shoot transcriptome of the giant reed, Arundo donax.</title>
        <authorList>
            <person name="Barrero R.A."/>
            <person name="Guerrero F.D."/>
            <person name="Moolhuijzen P."/>
            <person name="Goolsby J.A."/>
            <person name="Tidwell J."/>
            <person name="Bellgard S.E."/>
            <person name="Bellgard M.I."/>
        </authorList>
    </citation>
    <scope>NUCLEOTIDE SEQUENCE</scope>
    <source>
        <tissue evidence="2">Shoot tissue taken approximately 20 cm above the soil surface</tissue>
    </source>
</reference>